<name>A0AAD8E3Z8_DIPPU</name>
<feature type="non-terminal residue" evidence="1">
    <location>
        <position position="1"/>
    </location>
</feature>
<gene>
    <name evidence="1" type="ORF">L9F63_006717</name>
</gene>
<feature type="non-terminal residue" evidence="1">
    <location>
        <position position="121"/>
    </location>
</feature>
<reference evidence="1" key="1">
    <citation type="journal article" date="2023" name="IScience">
        <title>Live-bearing cockroach genome reveals convergent evolutionary mechanisms linked to viviparity in insects and beyond.</title>
        <authorList>
            <person name="Fouks B."/>
            <person name="Harrison M.C."/>
            <person name="Mikhailova A.A."/>
            <person name="Marchal E."/>
            <person name="English S."/>
            <person name="Carruthers M."/>
            <person name="Jennings E.C."/>
            <person name="Chiamaka E.L."/>
            <person name="Frigard R.A."/>
            <person name="Pippel M."/>
            <person name="Attardo G.M."/>
            <person name="Benoit J.B."/>
            <person name="Bornberg-Bauer E."/>
            <person name="Tobe S.S."/>
        </authorList>
    </citation>
    <scope>NUCLEOTIDE SEQUENCE</scope>
    <source>
        <strain evidence="1">Stay&amp;Tobe</strain>
    </source>
</reference>
<keyword evidence="2" id="KW-1185">Reference proteome</keyword>
<reference evidence="1" key="2">
    <citation type="submission" date="2023-05" db="EMBL/GenBank/DDBJ databases">
        <authorList>
            <person name="Fouks B."/>
        </authorList>
    </citation>
    <scope>NUCLEOTIDE SEQUENCE</scope>
    <source>
        <strain evidence="1">Stay&amp;Tobe</strain>
        <tissue evidence="1">Testes</tissue>
    </source>
</reference>
<comment type="caution">
    <text evidence="1">The sequence shown here is derived from an EMBL/GenBank/DDBJ whole genome shotgun (WGS) entry which is preliminary data.</text>
</comment>
<dbReference type="Proteomes" id="UP001233999">
    <property type="component" value="Unassembled WGS sequence"/>
</dbReference>
<evidence type="ECO:0000313" key="1">
    <source>
        <dbReference type="EMBL" id="KAJ9576418.1"/>
    </source>
</evidence>
<sequence length="121" mass="14312">FRLGRVRLYQISLEECSDEGNCYIFQVHLLREKLELCNKDGAHATVVHLTCRATSNPVRMSYALRRPILNDRRVQLCEPYRIISTVPRVRCTILVHENLKIPPFNRKLLVTVFWDMHVFFI</sequence>
<dbReference type="EMBL" id="JASPKZ010009793">
    <property type="protein sequence ID" value="KAJ9576418.1"/>
    <property type="molecule type" value="Genomic_DNA"/>
</dbReference>
<dbReference type="AlphaFoldDB" id="A0AAD8E3Z8"/>
<evidence type="ECO:0000313" key="2">
    <source>
        <dbReference type="Proteomes" id="UP001233999"/>
    </source>
</evidence>
<proteinExistence type="predicted"/>
<protein>
    <submittedName>
        <fullName evidence="1">Uncharacterized protein</fullName>
    </submittedName>
</protein>
<accession>A0AAD8E3Z8</accession>
<organism evidence="1 2">
    <name type="scientific">Diploptera punctata</name>
    <name type="common">Pacific beetle cockroach</name>
    <dbReference type="NCBI Taxonomy" id="6984"/>
    <lineage>
        <taxon>Eukaryota</taxon>
        <taxon>Metazoa</taxon>
        <taxon>Ecdysozoa</taxon>
        <taxon>Arthropoda</taxon>
        <taxon>Hexapoda</taxon>
        <taxon>Insecta</taxon>
        <taxon>Pterygota</taxon>
        <taxon>Neoptera</taxon>
        <taxon>Polyneoptera</taxon>
        <taxon>Dictyoptera</taxon>
        <taxon>Blattodea</taxon>
        <taxon>Blaberoidea</taxon>
        <taxon>Blaberidae</taxon>
        <taxon>Diplopterinae</taxon>
        <taxon>Diploptera</taxon>
    </lineage>
</organism>